<sequence>MIKADLHIHSHLSDGLGSPELLVRVSISRNLNVISITDHDTFDGSIRAAKYVANRKLPILVIPGAEIRVVELGDFLLYCASPLRIKGPLGNLDALIEIADMNNCFVIPAHPLNVLMNGCGYKAFSQEFSWIECFNSWTFPLLNYITYRLANIKKKKCLASSDAHVPSQVGLFHTMFPEVEAVETADDFLDLLSRQPLIKLITRYSIKTIKDRLTWSIYRNIVGRNASTVI</sequence>
<dbReference type="EMBL" id="DSDY01000055">
    <property type="protein sequence ID" value="HDS10335.1"/>
    <property type="molecule type" value="Genomic_DNA"/>
</dbReference>
<dbReference type="PANTHER" id="PTHR42924:SF3">
    <property type="entry name" value="POLYMERASE_HISTIDINOL PHOSPHATASE N-TERMINAL DOMAIN-CONTAINING PROTEIN"/>
    <property type="match status" value="1"/>
</dbReference>
<dbReference type="Pfam" id="PF13263">
    <property type="entry name" value="PHP_C"/>
    <property type="match status" value="1"/>
</dbReference>
<accession>A0A7C1E3K9</accession>
<dbReference type="SMART" id="SM00481">
    <property type="entry name" value="POLIIIAc"/>
    <property type="match status" value="1"/>
</dbReference>
<dbReference type="Pfam" id="PF02811">
    <property type="entry name" value="PHP"/>
    <property type="match status" value="1"/>
</dbReference>
<feature type="domain" description="Polymerase/histidinol phosphatase N-terminal" evidence="1">
    <location>
        <begin position="4"/>
        <end position="71"/>
    </location>
</feature>
<reference evidence="2" key="1">
    <citation type="journal article" date="2020" name="mSystems">
        <title>Genome- and Community-Level Interaction Insights into Carbon Utilization and Element Cycling Functions of Hydrothermarchaeota in Hydrothermal Sediment.</title>
        <authorList>
            <person name="Zhou Z."/>
            <person name="Liu Y."/>
            <person name="Xu W."/>
            <person name="Pan J."/>
            <person name="Luo Z.H."/>
            <person name="Li M."/>
        </authorList>
    </citation>
    <scope>NUCLEOTIDE SEQUENCE [LARGE SCALE GENOMIC DNA]</scope>
    <source>
        <strain evidence="2">SpSt-123</strain>
    </source>
</reference>
<dbReference type="CDD" id="cd07432">
    <property type="entry name" value="PHP_HisPPase"/>
    <property type="match status" value="1"/>
</dbReference>
<dbReference type="SUPFAM" id="SSF89550">
    <property type="entry name" value="PHP domain-like"/>
    <property type="match status" value="1"/>
</dbReference>
<name>A0A7C1E3K9_9CREN</name>
<dbReference type="AlphaFoldDB" id="A0A7C1E3K9"/>
<dbReference type="InterPro" id="IPR016195">
    <property type="entry name" value="Pol/histidinol_Pase-like"/>
</dbReference>
<dbReference type="InterPro" id="IPR052018">
    <property type="entry name" value="PHP_domain"/>
</dbReference>
<dbReference type="GO" id="GO:0004534">
    <property type="term" value="F:5'-3' RNA exonuclease activity"/>
    <property type="evidence" value="ECO:0007669"/>
    <property type="project" value="TreeGrafter"/>
</dbReference>
<evidence type="ECO:0000313" key="2">
    <source>
        <dbReference type="EMBL" id="HDS10335.1"/>
    </source>
</evidence>
<protein>
    <submittedName>
        <fullName evidence="2">PHP domain-containing protein</fullName>
    </submittedName>
</protein>
<dbReference type="GO" id="GO:0035312">
    <property type="term" value="F:5'-3' DNA exonuclease activity"/>
    <property type="evidence" value="ECO:0007669"/>
    <property type="project" value="TreeGrafter"/>
</dbReference>
<dbReference type="InterPro" id="IPR003141">
    <property type="entry name" value="Pol/His_phosphatase_N"/>
</dbReference>
<comment type="caution">
    <text evidence="2">The sequence shown here is derived from an EMBL/GenBank/DDBJ whole genome shotgun (WGS) entry which is preliminary data.</text>
</comment>
<dbReference type="PANTHER" id="PTHR42924">
    <property type="entry name" value="EXONUCLEASE"/>
    <property type="match status" value="1"/>
</dbReference>
<organism evidence="2">
    <name type="scientific">Fervidicoccus fontis</name>
    <dbReference type="NCBI Taxonomy" id="683846"/>
    <lineage>
        <taxon>Archaea</taxon>
        <taxon>Thermoproteota</taxon>
        <taxon>Thermoprotei</taxon>
        <taxon>Fervidicoccales</taxon>
        <taxon>Fervidicoccaceae</taxon>
        <taxon>Fervidicoccus</taxon>
    </lineage>
</organism>
<proteinExistence type="predicted"/>
<evidence type="ECO:0000259" key="1">
    <source>
        <dbReference type="SMART" id="SM00481"/>
    </source>
</evidence>
<dbReference type="Gene3D" id="3.20.20.140">
    <property type="entry name" value="Metal-dependent hydrolases"/>
    <property type="match status" value="1"/>
</dbReference>
<gene>
    <name evidence="2" type="ORF">ENO04_01735</name>
</gene>
<dbReference type="InterPro" id="IPR004013">
    <property type="entry name" value="PHP_dom"/>
</dbReference>